<comment type="caution">
    <text evidence="4">The sequence shown here is derived from an EMBL/GenBank/DDBJ whole genome shotgun (WGS) entry which is preliminary data.</text>
</comment>
<keyword evidence="3" id="KW-0560">Oxidoreductase</keyword>
<dbReference type="InterPro" id="IPR002347">
    <property type="entry name" value="SDR_fam"/>
</dbReference>
<dbReference type="Pfam" id="PF00106">
    <property type="entry name" value="adh_short"/>
    <property type="match status" value="1"/>
</dbReference>
<evidence type="ECO:0000313" key="5">
    <source>
        <dbReference type="Proteomes" id="UP000301737"/>
    </source>
</evidence>
<sequence>MVKSVIVTGVSKGIGRSIVEQILTNDVTTVVTGIARSEGSLKSLKDQFGDRFFYVTGDVTDRNAIDSLVQEALDRTGRIDSVVANAGVLEPVQNIQKADVDGWKRLFDINFFSVVTLSVATIPHLIKTQGNLIFVSSDACDMWFSGWGAYGASKAALNHLALTISNESDGVKAIAVAPGIVDTGMQVDIRDRFSNSGMTAETAKFFKDLKTNGALLDVKVPASVYSKLAVQGIPEELNGKYVSYDDKRLS</sequence>
<proteinExistence type="inferred from homology"/>
<evidence type="ECO:0000256" key="1">
    <source>
        <dbReference type="ARBA" id="ARBA00006484"/>
    </source>
</evidence>
<dbReference type="PANTHER" id="PTHR43008:SF8">
    <property type="entry name" value="BENZIL REDUCTASE ((S)-BENZOIN FORMING) IRC24"/>
    <property type="match status" value="1"/>
</dbReference>
<dbReference type="GO" id="GO:0050664">
    <property type="term" value="F:oxidoreductase activity, acting on NAD(P)H, oxygen as acceptor"/>
    <property type="evidence" value="ECO:0007669"/>
    <property type="project" value="TreeGrafter"/>
</dbReference>
<dbReference type="PROSITE" id="PS00061">
    <property type="entry name" value="ADH_SHORT"/>
    <property type="match status" value="1"/>
</dbReference>
<dbReference type="FunFam" id="3.40.50.720:FF:000281">
    <property type="entry name" value="Uncharacterized oxidoreductase YIR035C"/>
    <property type="match status" value="1"/>
</dbReference>
<accession>A0A4C2E2E3</accession>
<evidence type="ECO:0000256" key="2">
    <source>
        <dbReference type="ARBA" id="ARBA00022857"/>
    </source>
</evidence>
<dbReference type="InterPro" id="IPR020904">
    <property type="entry name" value="Sc_DH/Rdtase_CS"/>
</dbReference>
<gene>
    <name evidence="4" type="ORF">ZYGM_000219</name>
</gene>
<dbReference type="CDD" id="cd05367">
    <property type="entry name" value="SPR-like_SDR_c"/>
    <property type="match status" value="1"/>
</dbReference>
<comment type="similarity">
    <text evidence="1">Belongs to the short-chain dehydrogenases/reductases (SDR) family.</text>
</comment>
<keyword evidence="2" id="KW-0521">NADP</keyword>
<dbReference type="OrthoDB" id="153074at2759"/>
<dbReference type="PANTHER" id="PTHR43008">
    <property type="entry name" value="BENZIL REDUCTASE"/>
    <property type="match status" value="1"/>
</dbReference>
<dbReference type="Gene3D" id="3.40.50.720">
    <property type="entry name" value="NAD(P)-binding Rossmann-like Domain"/>
    <property type="match status" value="1"/>
</dbReference>
<dbReference type="EMBL" id="BIMX01000005">
    <property type="protein sequence ID" value="GCE98370.1"/>
    <property type="molecule type" value="Genomic_DNA"/>
</dbReference>
<dbReference type="AlphaFoldDB" id="A0A4C2E2E3"/>
<organism evidence="4 5">
    <name type="scientific">Zygosaccharomyces mellis</name>
    <dbReference type="NCBI Taxonomy" id="42258"/>
    <lineage>
        <taxon>Eukaryota</taxon>
        <taxon>Fungi</taxon>
        <taxon>Dikarya</taxon>
        <taxon>Ascomycota</taxon>
        <taxon>Saccharomycotina</taxon>
        <taxon>Saccharomycetes</taxon>
        <taxon>Saccharomycetales</taxon>
        <taxon>Saccharomycetaceae</taxon>
        <taxon>Zygosaccharomyces</taxon>
    </lineage>
</organism>
<evidence type="ECO:0000256" key="3">
    <source>
        <dbReference type="ARBA" id="ARBA00023002"/>
    </source>
</evidence>
<evidence type="ECO:0000313" key="4">
    <source>
        <dbReference type="EMBL" id="GCE98370.1"/>
    </source>
</evidence>
<protein>
    <submittedName>
        <fullName evidence="4">Uncharacterized protein</fullName>
    </submittedName>
</protein>
<dbReference type="SUPFAM" id="SSF51735">
    <property type="entry name" value="NAD(P)-binding Rossmann-fold domains"/>
    <property type="match status" value="1"/>
</dbReference>
<dbReference type="PRINTS" id="PR00081">
    <property type="entry name" value="GDHRDH"/>
</dbReference>
<reference evidence="4 5" key="1">
    <citation type="submission" date="2019-01" db="EMBL/GenBank/DDBJ databases">
        <title>Draft Genome Sequencing of Zygosaccharomyces mellis Ca-7.</title>
        <authorList>
            <person name="Shiwa Y."/>
            <person name="Kanesaki Y."/>
            <person name="Ishige T."/>
            <person name="Mura K."/>
            <person name="Hori T."/>
            <person name="Tamura T."/>
        </authorList>
    </citation>
    <scope>NUCLEOTIDE SEQUENCE [LARGE SCALE GENOMIC DNA]</scope>
    <source>
        <strain evidence="4 5">Ca-7</strain>
    </source>
</reference>
<keyword evidence="5" id="KW-1185">Reference proteome</keyword>
<dbReference type="InterPro" id="IPR036291">
    <property type="entry name" value="NAD(P)-bd_dom_sf"/>
</dbReference>
<dbReference type="Proteomes" id="UP000301737">
    <property type="component" value="Unassembled WGS sequence"/>
</dbReference>
<name>A0A4C2E2E3_9SACH</name>